<feature type="compositionally biased region" description="Acidic residues" evidence="1">
    <location>
        <begin position="395"/>
        <end position="415"/>
    </location>
</feature>
<feature type="compositionally biased region" description="Basic and acidic residues" evidence="1">
    <location>
        <begin position="443"/>
        <end position="476"/>
    </location>
</feature>
<dbReference type="Pfam" id="PF00650">
    <property type="entry name" value="CRAL_TRIO"/>
    <property type="match status" value="1"/>
</dbReference>
<gene>
    <name evidence="3" type="ORF">FCC1311_044941</name>
</gene>
<feature type="compositionally biased region" description="Low complexity" evidence="1">
    <location>
        <begin position="377"/>
        <end position="394"/>
    </location>
</feature>
<dbReference type="AlphaFoldDB" id="A0A2R5GR45"/>
<dbReference type="EMBL" id="BEYU01000154">
    <property type="protein sequence ID" value="GBG33356.1"/>
    <property type="molecule type" value="Genomic_DNA"/>
</dbReference>
<dbReference type="InterPro" id="IPR001251">
    <property type="entry name" value="CRAL-TRIO_dom"/>
</dbReference>
<accession>A0A2R5GR45</accession>
<dbReference type="Pfam" id="PF07059">
    <property type="entry name" value="EDR2_C"/>
    <property type="match status" value="1"/>
</dbReference>
<dbReference type="InParanoid" id="A0A2R5GR45"/>
<feature type="compositionally biased region" description="Basic residues" evidence="1">
    <location>
        <begin position="422"/>
        <end position="442"/>
    </location>
</feature>
<organism evidence="3 4">
    <name type="scientific">Hondaea fermentalgiana</name>
    <dbReference type="NCBI Taxonomy" id="2315210"/>
    <lineage>
        <taxon>Eukaryota</taxon>
        <taxon>Sar</taxon>
        <taxon>Stramenopiles</taxon>
        <taxon>Bigyra</taxon>
        <taxon>Labyrinthulomycetes</taxon>
        <taxon>Thraustochytrida</taxon>
        <taxon>Thraustochytriidae</taxon>
        <taxon>Hondaea</taxon>
    </lineage>
</organism>
<evidence type="ECO:0000313" key="3">
    <source>
        <dbReference type="EMBL" id="GBG33356.1"/>
    </source>
</evidence>
<feature type="region of interest" description="Disordered" evidence="1">
    <location>
        <begin position="772"/>
        <end position="791"/>
    </location>
</feature>
<sequence>MQEVPREELVRRIGQVRVLIQAAVQDLRRAHRQYRRDRDGHNGGGVPRGKTRLGVLAACGLAGCRWTSAASERKKDADLIERAVSLSDAEIARLLRANDLDPQVACNQALQQLFWRRDHGVDALLGSSAEFEAQDKRGFLYWAGKDLDGRPVLTVCLRRHDPQLFSAETTLRFILWKIESKLADHNVEDITLLLDLENASRHNLDSKLLRELVPLLYNFYSGRLAKVLFYPDSSLSQSVWRTWSYLLRQDTLRKVVFIANCSKSPDEDLGFLSNIATWLTAGNDQRASTSLETAASFDQYLAVDQREERFGGTLQVSWSDVRTNMDDDFGLYPRMVKTSKKKKRSKAASTASGPHAESGFAHFLASQDSRLSSLVRSASTRSAVSSRSSLSSNSENDDDGEDLDGDTEDEDNDGLEVDRRSSRPTKPRRRARRNRRHRGLRRRNTDTSKSSRKERHKREEADMVADDVSHGSKEEVQPTEEEEEIDDSKRAFGSGTERCDAETALEDASRINCYGEIPGSNFRLRVGPNYKRNKLKAEAGPAIYELVSMDLASTERKVFHLAERLALPKIPKSSVENRSGLPEVLIVNYQAPMYEPALLGRDKTDGKSSGMGGVFRLSDWARDNPEHVSVEMFRRFVNCFDGDPYRERLKCVASIVNPDQMGFSRVERAMFNRYNATPWMVRPEYRFFQGQGYFEIDVDIHIFNKFSRKLGWTVTKRLAQAVIDGALVVQAESDEEMPELPICCWRMARFQLTEPPCQDPVDTEVSQTTTFAKETMSAPPTSARVATEELL</sequence>
<reference evidence="3 4" key="1">
    <citation type="submission" date="2017-12" db="EMBL/GenBank/DDBJ databases">
        <title>Sequencing, de novo assembly and annotation of complete genome of a new Thraustochytrid species, strain FCC1311.</title>
        <authorList>
            <person name="Sedici K."/>
            <person name="Godart F."/>
            <person name="Aiese Cigliano R."/>
            <person name="Sanseverino W."/>
            <person name="Barakat M."/>
            <person name="Ortet P."/>
            <person name="Marechal E."/>
            <person name="Cagnac O."/>
            <person name="Amato A."/>
        </authorList>
    </citation>
    <scope>NUCLEOTIDE SEQUENCE [LARGE SCALE GENOMIC DNA]</scope>
</reference>
<dbReference type="Proteomes" id="UP000241890">
    <property type="component" value="Unassembled WGS sequence"/>
</dbReference>
<dbReference type="InterPro" id="IPR009769">
    <property type="entry name" value="EDR2_C"/>
</dbReference>
<dbReference type="InterPro" id="IPR036865">
    <property type="entry name" value="CRAL-TRIO_dom_sf"/>
</dbReference>
<dbReference type="PANTHER" id="PTHR31558">
    <property type="entry name" value="CW14 PROTEIN"/>
    <property type="match status" value="1"/>
</dbReference>
<protein>
    <submittedName>
        <fullName evidence="3">CRAL-TRIO domain-containing protein C589.09, mitochondrial</fullName>
    </submittedName>
</protein>
<comment type="caution">
    <text evidence="3">The sequence shown here is derived from an EMBL/GenBank/DDBJ whole genome shotgun (WGS) entry which is preliminary data.</text>
</comment>
<dbReference type="CDD" id="cd00170">
    <property type="entry name" value="SEC14"/>
    <property type="match status" value="1"/>
</dbReference>
<keyword evidence="4" id="KW-1185">Reference proteome</keyword>
<proteinExistence type="predicted"/>
<feature type="domain" description="CRAL-TRIO" evidence="2">
    <location>
        <begin position="127"/>
        <end position="318"/>
    </location>
</feature>
<name>A0A2R5GR45_9STRA</name>
<dbReference type="PROSITE" id="PS50191">
    <property type="entry name" value="CRAL_TRIO"/>
    <property type="match status" value="1"/>
</dbReference>
<evidence type="ECO:0000313" key="4">
    <source>
        <dbReference type="Proteomes" id="UP000241890"/>
    </source>
</evidence>
<evidence type="ECO:0000256" key="1">
    <source>
        <dbReference type="SAM" id="MobiDB-lite"/>
    </source>
</evidence>
<evidence type="ECO:0000259" key="2">
    <source>
        <dbReference type="PROSITE" id="PS50191"/>
    </source>
</evidence>
<dbReference type="OrthoDB" id="9970435at2759"/>
<dbReference type="Gene3D" id="3.40.525.10">
    <property type="entry name" value="CRAL-TRIO lipid binding domain"/>
    <property type="match status" value="1"/>
</dbReference>
<feature type="compositionally biased region" description="Acidic residues" evidence="1">
    <location>
        <begin position="477"/>
        <end position="486"/>
    </location>
</feature>
<dbReference type="SUPFAM" id="SSF52087">
    <property type="entry name" value="CRAL/TRIO domain"/>
    <property type="match status" value="1"/>
</dbReference>
<feature type="region of interest" description="Disordered" evidence="1">
    <location>
        <begin position="377"/>
        <end position="496"/>
    </location>
</feature>
<dbReference type="PANTHER" id="PTHR31558:SF3">
    <property type="entry name" value="CW14 PROTEIN"/>
    <property type="match status" value="1"/>
</dbReference>
<dbReference type="SMART" id="SM00516">
    <property type="entry name" value="SEC14"/>
    <property type="match status" value="1"/>
</dbReference>
<feature type="compositionally biased region" description="Basic residues" evidence="1">
    <location>
        <begin position="337"/>
        <end position="346"/>
    </location>
</feature>
<feature type="region of interest" description="Disordered" evidence="1">
    <location>
        <begin position="337"/>
        <end position="356"/>
    </location>
</feature>